<accession>A0ABT3GZW2</accession>
<name>A0ABT3GZW2_9RHOB</name>
<dbReference type="RefSeq" id="WP_264505978.1">
    <property type="nucleotide sequence ID" value="NZ_JAPDFL010000001.1"/>
</dbReference>
<evidence type="ECO:0000259" key="2">
    <source>
        <dbReference type="Pfam" id="PF08239"/>
    </source>
</evidence>
<keyword evidence="4" id="KW-1185">Reference proteome</keyword>
<feature type="chain" id="PRO_5047411733" evidence="1">
    <location>
        <begin position="21"/>
        <end position="108"/>
    </location>
</feature>
<dbReference type="Proteomes" id="UP001208938">
    <property type="component" value="Unassembled WGS sequence"/>
</dbReference>
<dbReference type="Pfam" id="PF08239">
    <property type="entry name" value="SH3_3"/>
    <property type="match status" value="1"/>
</dbReference>
<evidence type="ECO:0000256" key="1">
    <source>
        <dbReference type="SAM" id="SignalP"/>
    </source>
</evidence>
<keyword evidence="1" id="KW-0732">Signal</keyword>
<evidence type="ECO:0000313" key="3">
    <source>
        <dbReference type="EMBL" id="MCW1933028.1"/>
    </source>
</evidence>
<evidence type="ECO:0000313" key="4">
    <source>
        <dbReference type="Proteomes" id="UP001208938"/>
    </source>
</evidence>
<dbReference type="Gene3D" id="2.30.30.40">
    <property type="entry name" value="SH3 Domains"/>
    <property type="match status" value="1"/>
</dbReference>
<dbReference type="EMBL" id="JAPDFL010000001">
    <property type="protein sequence ID" value="MCW1933028.1"/>
    <property type="molecule type" value="Genomic_DNA"/>
</dbReference>
<feature type="signal peptide" evidence="1">
    <location>
        <begin position="1"/>
        <end position="20"/>
    </location>
</feature>
<protein>
    <submittedName>
        <fullName evidence="3">SH3 domain-containing protein</fullName>
    </submittedName>
</protein>
<sequence length="108" mass="11773">MIRNALIAAALSLIPAAASASDAWTTAGVNFRDGPSSYYAVIATLPRCAVIQTYEWQSGWVRAEWQGQYGWLSGSYIAESNAHCTYQAPAYQAPAYQAPAQGTAYRRY</sequence>
<reference evidence="3 4" key="1">
    <citation type="submission" date="2022-10" db="EMBL/GenBank/DDBJ databases">
        <title>Pararhodobacter sp. nov., isolated from marine algae.</title>
        <authorList>
            <person name="Choi B.J."/>
            <person name="Kim J.M."/>
            <person name="Lee J.K."/>
            <person name="Choi D.G."/>
            <person name="Jeon C.O."/>
        </authorList>
    </citation>
    <scope>NUCLEOTIDE SEQUENCE [LARGE SCALE GENOMIC DNA]</scope>
    <source>
        <strain evidence="3 4">ZQ420</strain>
    </source>
</reference>
<proteinExistence type="predicted"/>
<comment type="caution">
    <text evidence="3">The sequence shown here is derived from an EMBL/GenBank/DDBJ whole genome shotgun (WGS) entry which is preliminary data.</text>
</comment>
<gene>
    <name evidence="3" type="ORF">OKW52_12365</name>
</gene>
<dbReference type="InterPro" id="IPR003646">
    <property type="entry name" value="SH3-like_bac-type"/>
</dbReference>
<feature type="domain" description="SH3b" evidence="2">
    <location>
        <begin position="28"/>
        <end position="77"/>
    </location>
</feature>
<organism evidence="3 4">
    <name type="scientific">Pararhodobacter zhoushanensis</name>
    <dbReference type="NCBI Taxonomy" id="2479545"/>
    <lineage>
        <taxon>Bacteria</taxon>
        <taxon>Pseudomonadati</taxon>
        <taxon>Pseudomonadota</taxon>
        <taxon>Alphaproteobacteria</taxon>
        <taxon>Rhodobacterales</taxon>
        <taxon>Paracoccaceae</taxon>
        <taxon>Pararhodobacter</taxon>
    </lineage>
</organism>